<dbReference type="EMBL" id="MHBW01000031">
    <property type="protein sequence ID" value="OGY08105.1"/>
    <property type="molecule type" value="Genomic_DNA"/>
</dbReference>
<dbReference type="NCBIfam" id="TIGR00188">
    <property type="entry name" value="rnpA"/>
    <property type="match status" value="1"/>
</dbReference>
<dbReference type="STRING" id="1797513.A2782_03770"/>
<dbReference type="Proteomes" id="UP000177967">
    <property type="component" value="Unassembled WGS sequence"/>
</dbReference>
<keyword evidence="5 6" id="KW-0694">RNA-binding</keyword>
<keyword evidence="1 6" id="KW-0819">tRNA processing</keyword>
<evidence type="ECO:0000256" key="1">
    <source>
        <dbReference type="ARBA" id="ARBA00022694"/>
    </source>
</evidence>
<dbReference type="HAMAP" id="MF_00227">
    <property type="entry name" value="RNase_P"/>
    <property type="match status" value="1"/>
</dbReference>
<proteinExistence type="inferred from homology"/>
<evidence type="ECO:0000256" key="5">
    <source>
        <dbReference type="ARBA" id="ARBA00022884"/>
    </source>
</evidence>
<evidence type="ECO:0000256" key="2">
    <source>
        <dbReference type="ARBA" id="ARBA00022722"/>
    </source>
</evidence>
<name>A0A1G1UYE8_9BACT</name>
<dbReference type="Gene3D" id="3.30.230.10">
    <property type="match status" value="1"/>
</dbReference>
<accession>A0A1G1UYE8</accession>
<evidence type="ECO:0000256" key="3">
    <source>
        <dbReference type="ARBA" id="ARBA00022759"/>
    </source>
</evidence>
<dbReference type="Pfam" id="PF00825">
    <property type="entry name" value="Ribonuclease_P"/>
    <property type="match status" value="1"/>
</dbReference>
<evidence type="ECO:0000313" key="9">
    <source>
        <dbReference type="Proteomes" id="UP000177967"/>
    </source>
</evidence>
<protein>
    <recommendedName>
        <fullName evidence="6 7">Ribonuclease P protein component</fullName>
        <shortName evidence="6">RNase P protein</shortName>
        <shortName evidence="6">RNaseP protein</shortName>
        <ecNumber evidence="6 7">3.1.26.5</ecNumber>
    </recommendedName>
    <alternativeName>
        <fullName evidence="6">Protein C5</fullName>
    </alternativeName>
</protein>
<dbReference type="GO" id="GO:0042781">
    <property type="term" value="F:3'-tRNA processing endoribonuclease activity"/>
    <property type="evidence" value="ECO:0007669"/>
    <property type="project" value="TreeGrafter"/>
</dbReference>
<gene>
    <name evidence="6" type="primary">rnpA</name>
    <name evidence="8" type="ORF">A2782_03770</name>
</gene>
<dbReference type="InterPro" id="IPR000100">
    <property type="entry name" value="RNase_P"/>
</dbReference>
<comment type="subunit">
    <text evidence="6">Consists of a catalytic RNA component (M1 or rnpB) and a protein subunit.</text>
</comment>
<dbReference type="PANTHER" id="PTHR33992">
    <property type="entry name" value="RIBONUCLEASE P PROTEIN COMPONENT"/>
    <property type="match status" value="1"/>
</dbReference>
<comment type="catalytic activity">
    <reaction evidence="6">
        <text>Endonucleolytic cleavage of RNA, removing 5'-extranucleotides from tRNA precursor.</text>
        <dbReference type="EC" id="3.1.26.5"/>
    </reaction>
</comment>
<reference evidence="8 9" key="1">
    <citation type="journal article" date="2016" name="Nat. Commun.">
        <title>Thousands of microbial genomes shed light on interconnected biogeochemical processes in an aquifer system.</title>
        <authorList>
            <person name="Anantharaman K."/>
            <person name="Brown C.T."/>
            <person name="Hug L.A."/>
            <person name="Sharon I."/>
            <person name="Castelle C.J."/>
            <person name="Probst A.J."/>
            <person name="Thomas B.C."/>
            <person name="Singh A."/>
            <person name="Wilkins M.J."/>
            <person name="Karaoz U."/>
            <person name="Brodie E.L."/>
            <person name="Williams K.H."/>
            <person name="Hubbard S.S."/>
            <person name="Banfield J.F."/>
        </authorList>
    </citation>
    <scope>NUCLEOTIDE SEQUENCE [LARGE SCALE GENOMIC DNA]</scope>
</reference>
<organism evidence="8 9">
    <name type="scientific">Candidatus Blackburnbacteria bacterium RIFCSPHIGHO2_01_FULL_43_15b</name>
    <dbReference type="NCBI Taxonomy" id="1797513"/>
    <lineage>
        <taxon>Bacteria</taxon>
        <taxon>Candidatus Blackburniibacteriota</taxon>
    </lineage>
</organism>
<evidence type="ECO:0000256" key="7">
    <source>
        <dbReference type="NCBIfam" id="TIGR00188"/>
    </source>
</evidence>
<comment type="function">
    <text evidence="6">RNaseP catalyzes the removal of the 5'-leader sequence from pre-tRNA to produce the mature 5'-terminus. It can also cleave other RNA substrates such as 4.5S RNA. The protein component plays an auxiliary but essential role in vivo by binding to the 5'-leader sequence and broadening the substrate specificity of the ribozyme.</text>
</comment>
<dbReference type="AlphaFoldDB" id="A0A1G1UYE8"/>
<evidence type="ECO:0000256" key="6">
    <source>
        <dbReference type="HAMAP-Rule" id="MF_00227"/>
    </source>
</evidence>
<dbReference type="PANTHER" id="PTHR33992:SF1">
    <property type="entry name" value="RIBONUCLEASE P PROTEIN COMPONENT"/>
    <property type="match status" value="1"/>
</dbReference>
<dbReference type="GO" id="GO:0004526">
    <property type="term" value="F:ribonuclease P activity"/>
    <property type="evidence" value="ECO:0007669"/>
    <property type="project" value="UniProtKB-UniRule"/>
</dbReference>
<dbReference type="GO" id="GO:0030677">
    <property type="term" value="C:ribonuclease P complex"/>
    <property type="evidence" value="ECO:0007669"/>
    <property type="project" value="TreeGrafter"/>
</dbReference>
<comment type="caution">
    <text evidence="8">The sequence shown here is derived from an EMBL/GenBank/DDBJ whole genome shotgun (WGS) entry which is preliminary data.</text>
</comment>
<dbReference type="InterPro" id="IPR020568">
    <property type="entry name" value="Ribosomal_Su5_D2-typ_SF"/>
</dbReference>
<dbReference type="GO" id="GO:0000049">
    <property type="term" value="F:tRNA binding"/>
    <property type="evidence" value="ECO:0007669"/>
    <property type="project" value="UniProtKB-UniRule"/>
</dbReference>
<dbReference type="InterPro" id="IPR014721">
    <property type="entry name" value="Ribsml_uS5_D2-typ_fold_subgr"/>
</dbReference>
<evidence type="ECO:0000313" key="8">
    <source>
        <dbReference type="EMBL" id="OGY08105.1"/>
    </source>
</evidence>
<sequence>MLPHQHRLTSKNDFDQVFSKGKNIRGKFFNVIILSNGSSKKSRFGVIVSNKVSKSAVVRNMIKRAIRSFVQDQIAGFERGLDVVVVAKNSASSQDKLALFEDLKSCFNLVSLV</sequence>
<comment type="similarity">
    <text evidence="6">Belongs to the RnpA family.</text>
</comment>
<keyword evidence="2 6" id="KW-0540">Nuclease</keyword>
<dbReference type="SUPFAM" id="SSF54211">
    <property type="entry name" value="Ribosomal protein S5 domain 2-like"/>
    <property type="match status" value="1"/>
</dbReference>
<keyword evidence="3 6" id="KW-0255">Endonuclease</keyword>
<dbReference type="EC" id="3.1.26.5" evidence="6 7"/>
<keyword evidence="4 6" id="KW-0378">Hydrolase</keyword>
<evidence type="ECO:0000256" key="4">
    <source>
        <dbReference type="ARBA" id="ARBA00022801"/>
    </source>
</evidence>
<dbReference type="GO" id="GO:0001682">
    <property type="term" value="P:tRNA 5'-leader removal"/>
    <property type="evidence" value="ECO:0007669"/>
    <property type="project" value="UniProtKB-UniRule"/>
</dbReference>